<proteinExistence type="predicted"/>
<name>A0A401UWG1_9CELL</name>
<organism evidence="2 3">
    <name type="scientific">Cellulomonas algicola</name>
    <dbReference type="NCBI Taxonomy" id="2071633"/>
    <lineage>
        <taxon>Bacteria</taxon>
        <taxon>Bacillati</taxon>
        <taxon>Actinomycetota</taxon>
        <taxon>Actinomycetes</taxon>
        <taxon>Micrococcales</taxon>
        <taxon>Cellulomonadaceae</taxon>
        <taxon>Cellulomonas</taxon>
    </lineage>
</organism>
<feature type="transmembrane region" description="Helical" evidence="1">
    <location>
        <begin position="6"/>
        <end position="25"/>
    </location>
</feature>
<protein>
    <submittedName>
        <fullName evidence="2">Uncharacterized protein</fullName>
    </submittedName>
</protein>
<gene>
    <name evidence="2" type="ORF">CTKZ_05850</name>
</gene>
<dbReference type="Proteomes" id="UP000288246">
    <property type="component" value="Unassembled WGS sequence"/>
</dbReference>
<dbReference type="AlphaFoldDB" id="A0A401UWG1"/>
<dbReference type="EMBL" id="BHYL01000044">
    <property type="protein sequence ID" value="GCD19023.1"/>
    <property type="molecule type" value="Genomic_DNA"/>
</dbReference>
<keyword evidence="3" id="KW-1185">Reference proteome</keyword>
<keyword evidence="1" id="KW-0472">Membrane</keyword>
<accession>A0A401UWG1</accession>
<comment type="caution">
    <text evidence="2">The sequence shown here is derived from an EMBL/GenBank/DDBJ whole genome shotgun (WGS) entry which is preliminary data.</text>
</comment>
<dbReference type="RefSeq" id="WP_263974725.1">
    <property type="nucleotide sequence ID" value="NZ_BHYL01000044.1"/>
</dbReference>
<reference evidence="2 3" key="1">
    <citation type="submission" date="2018-11" db="EMBL/GenBank/DDBJ databases">
        <title>Draft genome sequence of Cellulomonas takizawaensis strain TKZ-21.</title>
        <authorList>
            <person name="Yamamura H."/>
            <person name="Hayashi T."/>
            <person name="Hamada M."/>
            <person name="Serisawa Y."/>
            <person name="Matsuyama K."/>
            <person name="Nakagawa Y."/>
            <person name="Otoguro M."/>
            <person name="Yanagida F."/>
            <person name="Hayakawa M."/>
        </authorList>
    </citation>
    <scope>NUCLEOTIDE SEQUENCE [LARGE SCALE GENOMIC DNA]</scope>
    <source>
        <strain evidence="2 3">TKZ-21</strain>
    </source>
</reference>
<keyword evidence="1" id="KW-0812">Transmembrane</keyword>
<sequence>METLLVLPATVAEIGLLLYLLVVGVRTSAARPAMPQPAVVG</sequence>
<evidence type="ECO:0000313" key="2">
    <source>
        <dbReference type="EMBL" id="GCD19023.1"/>
    </source>
</evidence>
<keyword evidence="1" id="KW-1133">Transmembrane helix</keyword>
<evidence type="ECO:0000256" key="1">
    <source>
        <dbReference type="SAM" id="Phobius"/>
    </source>
</evidence>
<evidence type="ECO:0000313" key="3">
    <source>
        <dbReference type="Proteomes" id="UP000288246"/>
    </source>
</evidence>